<gene>
    <name evidence="4" type="ORF">Pan97_27750</name>
</gene>
<dbReference type="CDD" id="cd04301">
    <property type="entry name" value="NAT_SF"/>
    <property type="match status" value="1"/>
</dbReference>
<evidence type="ECO:0000259" key="3">
    <source>
        <dbReference type="PROSITE" id="PS51186"/>
    </source>
</evidence>
<dbReference type="EMBL" id="CP036289">
    <property type="protein sequence ID" value="QDU75733.1"/>
    <property type="molecule type" value="Genomic_DNA"/>
</dbReference>
<evidence type="ECO:0000313" key="5">
    <source>
        <dbReference type="Proteomes" id="UP000318626"/>
    </source>
</evidence>
<dbReference type="KEGG" id="bvo:Pan97_27750"/>
<dbReference type="RefSeq" id="WP_144973338.1">
    <property type="nucleotide sequence ID" value="NZ_CP036289.1"/>
</dbReference>
<organism evidence="4 5">
    <name type="scientific">Bremerella volcania</name>
    <dbReference type="NCBI Taxonomy" id="2527984"/>
    <lineage>
        <taxon>Bacteria</taxon>
        <taxon>Pseudomonadati</taxon>
        <taxon>Planctomycetota</taxon>
        <taxon>Planctomycetia</taxon>
        <taxon>Pirellulales</taxon>
        <taxon>Pirellulaceae</taxon>
        <taxon>Bremerella</taxon>
    </lineage>
</organism>
<feature type="domain" description="N-acetyltransferase" evidence="3">
    <location>
        <begin position="2"/>
        <end position="140"/>
    </location>
</feature>
<keyword evidence="5" id="KW-1185">Reference proteome</keyword>
<dbReference type="PANTHER" id="PTHR43800">
    <property type="entry name" value="PEPTIDYL-LYSINE N-ACETYLTRANSFERASE YJAB"/>
    <property type="match status" value="1"/>
</dbReference>
<dbReference type="AlphaFoldDB" id="A0A518C922"/>
<reference evidence="5" key="1">
    <citation type="submission" date="2019-02" db="EMBL/GenBank/DDBJ databases">
        <title>Deep-cultivation of Planctomycetes and their phenomic and genomic characterization uncovers novel biology.</title>
        <authorList>
            <person name="Wiegand S."/>
            <person name="Jogler M."/>
            <person name="Boedeker C."/>
            <person name="Pinto D."/>
            <person name="Vollmers J."/>
            <person name="Rivas-Marin E."/>
            <person name="Kohn T."/>
            <person name="Peeters S.H."/>
            <person name="Heuer A."/>
            <person name="Rast P."/>
            <person name="Oberbeckmann S."/>
            <person name="Bunk B."/>
            <person name="Jeske O."/>
            <person name="Meyerdierks A."/>
            <person name="Storesund J.E."/>
            <person name="Kallscheuer N."/>
            <person name="Luecker S."/>
            <person name="Lage O.M."/>
            <person name="Pohl T."/>
            <person name="Merkel B.J."/>
            <person name="Hornburger P."/>
            <person name="Mueller R.-W."/>
            <person name="Bruemmer F."/>
            <person name="Labrenz M."/>
            <person name="Spormann A.M."/>
            <person name="Op den Camp H."/>
            <person name="Overmann J."/>
            <person name="Amann R."/>
            <person name="Jetten M.S.M."/>
            <person name="Mascher T."/>
            <person name="Medema M.H."/>
            <person name="Devos D.P."/>
            <person name="Kaster A.-K."/>
            <person name="Ovreas L."/>
            <person name="Rohde M."/>
            <person name="Galperin M.Y."/>
            <person name="Jogler C."/>
        </authorList>
    </citation>
    <scope>NUCLEOTIDE SEQUENCE [LARGE SCALE GENOMIC DNA]</scope>
    <source>
        <strain evidence="5">Pan97</strain>
    </source>
</reference>
<dbReference type="Gene3D" id="3.40.630.30">
    <property type="match status" value="1"/>
</dbReference>
<dbReference type="GO" id="GO:0016747">
    <property type="term" value="F:acyltransferase activity, transferring groups other than amino-acyl groups"/>
    <property type="evidence" value="ECO:0007669"/>
    <property type="project" value="InterPro"/>
</dbReference>
<dbReference type="InterPro" id="IPR016181">
    <property type="entry name" value="Acyl_CoA_acyltransferase"/>
</dbReference>
<dbReference type="PANTHER" id="PTHR43800:SF1">
    <property type="entry name" value="PEPTIDYL-LYSINE N-ACETYLTRANSFERASE YJAB"/>
    <property type="match status" value="1"/>
</dbReference>
<keyword evidence="2" id="KW-0012">Acyltransferase</keyword>
<dbReference type="InterPro" id="IPR000182">
    <property type="entry name" value="GNAT_dom"/>
</dbReference>
<sequence>MVTIRAAQPSDSTELQALFERFIRSADWLPEGSVPEADFAKTTEGERVYVAVLEDGQLIGAVTVWEPESFIHCLFVDHQYQGQGIGTKLMESLTQWLPFPWKLKCLATNRRALDFYRRQGWKKLETGLGDQGTYFLLGREADSAGTT</sequence>
<proteinExistence type="predicted"/>
<dbReference type="Pfam" id="PF00583">
    <property type="entry name" value="Acetyltransf_1"/>
    <property type="match status" value="1"/>
</dbReference>
<dbReference type="PROSITE" id="PS51186">
    <property type="entry name" value="GNAT"/>
    <property type="match status" value="1"/>
</dbReference>
<dbReference type="SUPFAM" id="SSF55729">
    <property type="entry name" value="Acyl-CoA N-acyltransferases (Nat)"/>
    <property type="match status" value="1"/>
</dbReference>
<evidence type="ECO:0000256" key="2">
    <source>
        <dbReference type="ARBA" id="ARBA00023315"/>
    </source>
</evidence>
<keyword evidence="1 4" id="KW-0808">Transferase</keyword>
<evidence type="ECO:0000256" key="1">
    <source>
        <dbReference type="ARBA" id="ARBA00022679"/>
    </source>
</evidence>
<protein>
    <submittedName>
        <fullName evidence="4">Putative acetyltransferase</fullName>
    </submittedName>
</protein>
<evidence type="ECO:0000313" key="4">
    <source>
        <dbReference type="EMBL" id="QDU75733.1"/>
    </source>
</evidence>
<name>A0A518C922_9BACT</name>
<dbReference type="OrthoDB" id="9788755at2"/>
<dbReference type="Proteomes" id="UP000318626">
    <property type="component" value="Chromosome"/>
</dbReference>
<accession>A0A518C922</accession>